<dbReference type="RefSeq" id="XP_003028249.1">
    <property type="nucleotide sequence ID" value="XM_003028203.1"/>
</dbReference>
<dbReference type="KEGG" id="scm:SCHCO_0270009"/>
<feature type="non-terminal residue" evidence="2">
    <location>
        <position position="55"/>
    </location>
</feature>
<organism evidence="3">
    <name type="scientific">Schizophyllum commune (strain H4-8 / FGSC 9210)</name>
    <name type="common">Split gill fungus</name>
    <dbReference type="NCBI Taxonomy" id="578458"/>
    <lineage>
        <taxon>Eukaryota</taxon>
        <taxon>Fungi</taxon>
        <taxon>Dikarya</taxon>
        <taxon>Basidiomycota</taxon>
        <taxon>Agaricomycotina</taxon>
        <taxon>Agaricomycetes</taxon>
        <taxon>Agaricomycetidae</taxon>
        <taxon>Agaricales</taxon>
        <taxon>Schizophyllaceae</taxon>
        <taxon>Schizophyllum</taxon>
    </lineage>
</organism>
<reference evidence="2 3" key="1">
    <citation type="journal article" date="2010" name="Nat. Biotechnol.">
        <title>Genome sequence of the model mushroom Schizophyllum commune.</title>
        <authorList>
            <person name="Ohm R.A."/>
            <person name="de Jong J.F."/>
            <person name="Lugones L.G."/>
            <person name="Aerts A."/>
            <person name="Kothe E."/>
            <person name="Stajich J.E."/>
            <person name="de Vries R.P."/>
            <person name="Record E."/>
            <person name="Levasseur A."/>
            <person name="Baker S.E."/>
            <person name="Bartholomew K.A."/>
            <person name="Coutinho P.M."/>
            <person name="Erdmann S."/>
            <person name="Fowler T.J."/>
            <person name="Gathman A.C."/>
            <person name="Lombard V."/>
            <person name="Henrissat B."/>
            <person name="Knabe N."/>
            <person name="Kuees U."/>
            <person name="Lilly W.W."/>
            <person name="Lindquist E."/>
            <person name="Lucas S."/>
            <person name="Magnuson J.K."/>
            <person name="Piumi F."/>
            <person name="Raudaskoski M."/>
            <person name="Salamov A."/>
            <person name="Schmutz J."/>
            <person name="Schwarze F.W.M.R."/>
            <person name="vanKuyk P.A."/>
            <person name="Horton J.S."/>
            <person name="Grigoriev I.V."/>
            <person name="Woesten H.A.B."/>
        </authorList>
    </citation>
    <scope>NUCLEOTIDE SEQUENCE [LARGE SCALE GENOMIC DNA]</scope>
    <source>
        <strain evidence="3">H4-8 / FGSC 9210</strain>
    </source>
</reference>
<keyword evidence="1" id="KW-1133">Transmembrane helix</keyword>
<dbReference type="Proteomes" id="UP000007431">
    <property type="component" value="Unassembled WGS sequence"/>
</dbReference>
<sequence length="55" mass="6387">MFPWSFPFGCFLWSFPFGVIVSYSRLRGLEFRQCISVTVCSMSFGMLDDHHCASR</sequence>
<dbReference type="InParanoid" id="D8QF43"/>
<dbReference type="HOGENOM" id="CLU_3033649_0_0_1"/>
<dbReference type="VEuPathDB" id="FungiDB:SCHCODRAFT_0270009"/>
<dbReference type="AlphaFoldDB" id="D8QF43"/>
<accession>D8QF43</accession>
<name>D8QF43_SCHCM</name>
<evidence type="ECO:0000313" key="2">
    <source>
        <dbReference type="EMBL" id="EFI93346.1"/>
    </source>
</evidence>
<dbReference type="GeneID" id="9591740"/>
<feature type="transmembrane region" description="Helical" evidence="1">
    <location>
        <begin position="6"/>
        <end position="23"/>
    </location>
</feature>
<proteinExistence type="predicted"/>
<keyword evidence="1" id="KW-0812">Transmembrane</keyword>
<keyword evidence="1" id="KW-0472">Membrane</keyword>
<keyword evidence="3" id="KW-1185">Reference proteome</keyword>
<dbReference type="EMBL" id="GL377311">
    <property type="protein sequence ID" value="EFI93346.1"/>
    <property type="molecule type" value="Genomic_DNA"/>
</dbReference>
<evidence type="ECO:0000256" key="1">
    <source>
        <dbReference type="SAM" id="Phobius"/>
    </source>
</evidence>
<gene>
    <name evidence="2" type="ORF">SCHCODRAFT_270009</name>
</gene>
<evidence type="ECO:0000313" key="3">
    <source>
        <dbReference type="Proteomes" id="UP000007431"/>
    </source>
</evidence>
<protein>
    <submittedName>
        <fullName evidence="2">Pheromone-like protein</fullName>
    </submittedName>
</protein>